<dbReference type="AlphaFoldDB" id="H8GS49"/>
<sequence>MAGAFAEDAGRAGADRARTMARSCPAIRAGRLARSVRPQGGP</sequence>
<dbReference type="STRING" id="745776.DGo_CA0017"/>
<keyword evidence="3" id="KW-1185">Reference proteome</keyword>
<evidence type="ECO:0000256" key="1">
    <source>
        <dbReference type="SAM" id="MobiDB-lite"/>
    </source>
</evidence>
<evidence type="ECO:0000313" key="3">
    <source>
        <dbReference type="Proteomes" id="UP000007575"/>
    </source>
</evidence>
<accession>H8GS49</accession>
<gene>
    <name evidence="2" type="ordered locus">DGo_CA0017</name>
</gene>
<name>H8GS49_DEIGI</name>
<dbReference type="EMBL" id="CP002191">
    <property type="protein sequence ID" value="AFD23944.1"/>
    <property type="molecule type" value="Genomic_DNA"/>
</dbReference>
<reference evidence="2 3" key="1">
    <citation type="journal article" date="2012" name="PLoS ONE">
        <title>Genome sequence and transcriptome analysis of the radioresistant bacterium Deinococcus gobiensis: insights into the extreme environmental adaptations.</title>
        <authorList>
            <person name="Yuan M."/>
            <person name="Chen M."/>
            <person name="Zhang W."/>
            <person name="Lu W."/>
            <person name="Wang J."/>
            <person name="Yang M."/>
            <person name="Zhao P."/>
            <person name="Tang R."/>
            <person name="Li X."/>
            <person name="Hao Y."/>
            <person name="Zhou Z."/>
            <person name="Zhan Y."/>
            <person name="Yu H."/>
            <person name="Teng C."/>
            <person name="Yan Y."/>
            <person name="Ping S."/>
            <person name="Wang Y."/>
            <person name="Lin M."/>
        </authorList>
    </citation>
    <scope>NUCLEOTIDE SEQUENCE [LARGE SCALE GENOMIC DNA]</scope>
    <source>
        <strain evidence="2 3">I-0</strain>
    </source>
</reference>
<dbReference type="HOGENOM" id="CLU_3250379_0_0_0"/>
<dbReference type="KEGG" id="dgo:DGo_CA0017"/>
<feature type="compositionally biased region" description="Basic and acidic residues" evidence="1">
    <location>
        <begin position="8"/>
        <end position="18"/>
    </location>
</feature>
<proteinExistence type="predicted"/>
<dbReference type="Proteomes" id="UP000007575">
    <property type="component" value="Chromosome"/>
</dbReference>
<dbReference type="PATRIC" id="fig|745776.4.peg.18"/>
<organism evidence="2 3">
    <name type="scientific">Deinococcus gobiensis (strain DSM 21396 / JCM 16679 / CGMCC 1.7299 / I-0)</name>
    <dbReference type="NCBI Taxonomy" id="745776"/>
    <lineage>
        <taxon>Bacteria</taxon>
        <taxon>Thermotogati</taxon>
        <taxon>Deinococcota</taxon>
        <taxon>Deinococci</taxon>
        <taxon>Deinococcales</taxon>
        <taxon>Deinococcaceae</taxon>
        <taxon>Deinococcus</taxon>
    </lineage>
</organism>
<protein>
    <submittedName>
        <fullName evidence="2">Uncharacterized protein</fullName>
    </submittedName>
</protein>
<feature type="region of interest" description="Disordered" evidence="1">
    <location>
        <begin position="1"/>
        <end position="20"/>
    </location>
</feature>
<evidence type="ECO:0000313" key="2">
    <source>
        <dbReference type="EMBL" id="AFD23944.1"/>
    </source>
</evidence>